<accession>A0ABN2P940</accession>
<organism evidence="1 2">
    <name type="scientific">Microbacterium aoyamense</name>
    <dbReference type="NCBI Taxonomy" id="344166"/>
    <lineage>
        <taxon>Bacteria</taxon>
        <taxon>Bacillati</taxon>
        <taxon>Actinomycetota</taxon>
        <taxon>Actinomycetes</taxon>
        <taxon>Micrococcales</taxon>
        <taxon>Microbacteriaceae</taxon>
        <taxon>Microbacterium</taxon>
    </lineage>
</organism>
<sequence>MTTATKVGRDLHITPFEGMDPIVVRPLPGRAGVQITNTYLGVAAGQNKAKEWTDALIMAVDGARQNSLTGLWEPVPEAEQLNYARIGNELSQDEAEAVIMPAFFWQTILGLDGVKAYIEGGEGLSGTLKATGALSRRLGLLSQPTSPSSV</sequence>
<evidence type="ECO:0000313" key="2">
    <source>
        <dbReference type="Proteomes" id="UP001501343"/>
    </source>
</evidence>
<protein>
    <submittedName>
        <fullName evidence="1">Uncharacterized protein</fullName>
    </submittedName>
</protein>
<name>A0ABN2P940_9MICO</name>
<dbReference type="RefSeq" id="WP_248145008.1">
    <property type="nucleotide sequence ID" value="NZ_BAAAOF010000002.1"/>
</dbReference>
<comment type="caution">
    <text evidence="1">The sequence shown here is derived from an EMBL/GenBank/DDBJ whole genome shotgun (WGS) entry which is preliminary data.</text>
</comment>
<reference evidence="1 2" key="1">
    <citation type="journal article" date="2019" name="Int. J. Syst. Evol. Microbiol.">
        <title>The Global Catalogue of Microorganisms (GCM) 10K type strain sequencing project: providing services to taxonomists for standard genome sequencing and annotation.</title>
        <authorList>
            <consortium name="The Broad Institute Genomics Platform"/>
            <consortium name="The Broad Institute Genome Sequencing Center for Infectious Disease"/>
            <person name="Wu L."/>
            <person name="Ma J."/>
        </authorList>
    </citation>
    <scope>NUCLEOTIDE SEQUENCE [LARGE SCALE GENOMIC DNA]</scope>
    <source>
        <strain evidence="1 2">JCM 14900</strain>
    </source>
</reference>
<keyword evidence="2" id="KW-1185">Reference proteome</keyword>
<proteinExistence type="predicted"/>
<evidence type="ECO:0000313" key="1">
    <source>
        <dbReference type="EMBL" id="GAA1915318.1"/>
    </source>
</evidence>
<dbReference type="Proteomes" id="UP001501343">
    <property type="component" value="Unassembled WGS sequence"/>
</dbReference>
<dbReference type="EMBL" id="BAAAOF010000002">
    <property type="protein sequence ID" value="GAA1915318.1"/>
    <property type="molecule type" value="Genomic_DNA"/>
</dbReference>
<gene>
    <name evidence="1" type="ORF">GCM10009775_04720</name>
</gene>